<name>A0A8H6RG13_9PEZI</name>
<evidence type="ECO:0000313" key="2">
    <source>
        <dbReference type="EMBL" id="KAF7190869.1"/>
    </source>
</evidence>
<dbReference type="GO" id="GO:0016829">
    <property type="term" value="F:lyase activity"/>
    <property type="evidence" value="ECO:0007669"/>
    <property type="project" value="UniProtKB-KW"/>
</dbReference>
<organism evidence="2 3">
    <name type="scientific">Pseudocercospora fuligena</name>
    <dbReference type="NCBI Taxonomy" id="685502"/>
    <lineage>
        <taxon>Eukaryota</taxon>
        <taxon>Fungi</taxon>
        <taxon>Dikarya</taxon>
        <taxon>Ascomycota</taxon>
        <taxon>Pezizomycotina</taxon>
        <taxon>Dothideomycetes</taxon>
        <taxon>Dothideomycetidae</taxon>
        <taxon>Mycosphaerellales</taxon>
        <taxon>Mycosphaerellaceae</taxon>
        <taxon>Pseudocercospora</taxon>
    </lineage>
</organism>
<proteinExistence type="predicted"/>
<dbReference type="EMBL" id="JABCIY010000168">
    <property type="protein sequence ID" value="KAF7190869.1"/>
    <property type="molecule type" value="Genomic_DNA"/>
</dbReference>
<feature type="domain" description="Tryptophan synthase beta chain-like PALP" evidence="1">
    <location>
        <begin position="50"/>
        <end position="375"/>
    </location>
</feature>
<dbReference type="OrthoDB" id="10059875at2759"/>
<reference evidence="2" key="1">
    <citation type="submission" date="2020-04" db="EMBL/GenBank/DDBJ databases">
        <title>Draft genome resource of the tomato pathogen Pseudocercospora fuligena.</title>
        <authorList>
            <person name="Zaccaron A."/>
        </authorList>
    </citation>
    <scope>NUCLEOTIDE SEQUENCE</scope>
    <source>
        <strain evidence="2">PF001</strain>
    </source>
</reference>
<dbReference type="Pfam" id="PF00291">
    <property type="entry name" value="PALP"/>
    <property type="match status" value="1"/>
</dbReference>
<dbReference type="InterPro" id="IPR036052">
    <property type="entry name" value="TrpB-like_PALP_sf"/>
</dbReference>
<evidence type="ECO:0000259" key="1">
    <source>
        <dbReference type="Pfam" id="PF00291"/>
    </source>
</evidence>
<gene>
    <name evidence="2" type="ORF">HII31_08028</name>
</gene>
<protein>
    <submittedName>
        <fullName evidence="2">Diaminopropionate ammonia-lyase</fullName>
    </submittedName>
</protein>
<accession>A0A8H6RG13</accession>
<dbReference type="Gene3D" id="3.40.50.1100">
    <property type="match status" value="2"/>
</dbReference>
<dbReference type="AlphaFoldDB" id="A0A8H6RG13"/>
<sequence length="390" mass="42379">MSEYAVRHLDSKKEFSRPRIYQNPHANDARTWAAETADPAVEAFHKALPDYNETKLHDLKNVASELGLAHVFIKDESTRFGLPAFKILGASWAAHKAICKRLNLPSTSSLDQVRKALADAQTAGDAVRLVTCSEGNWGRACARMSKILGIEATIYVPGFMSEYTQNLLRGEGADVKVLKDGSYDDSIVATRKDSDETGALMVMDTSWEGYTEVPKWVTDGYSTMLTETDRQVAALAHGVKPNTFFVSVGVGSWAHSVVAHYKAADPSNRIISVEPTAAASFKESLHIGELTPIETGETIMAGMCCGTTSDIAWPVLKSGTHAAVTVTDQESHESVQYLQQQGVNAGPCGAATLAALRKCVADIDTQEKKSMVVVLFSTEGWREYDVPSEE</sequence>
<keyword evidence="3" id="KW-1185">Reference proteome</keyword>
<dbReference type="SUPFAM" id="SSF53686">
    <property type="entry name" value="Tryptophan synthase beta subunit-like PLP-dependent enzymes"/>
    <property type="match status" value="1"/>
</dbReference>
<keyword evidence="2" id="KW-0456">Lyase</keyword>
<evidence type="ECO:0000313" key="3">
    <source>
        <dbReference type="Proteomes" id="UP000660729"/>
    </source>
</evidence>
<dbReference type="PANTHER" id="PTHR42937:SF1">
    <property type="entry name" value="DIAMINOPROPIONATE AMMONIA-LYASE"/>
    <property type="match status" value="1"/>
</dbReference>
<dbReference type="PANTHER" id="PTHR42937">
    <property type="match status" value="1"/>
</dbReference>
<dbReference type="InterPro" id="IPR001926">
    <property type="entry name" value="TrpB-like_PALP"/>
</dbReference>
<comment type="caution">
    <text evidence="2">The sequence shown here is derived from an EMBL/GenBank/DDBJ whole genome shotgun (WGS) entry which is preliminary data.</text>
</comment>
<dbReference type="Proteomes" id="UP000660729">
    <property type="component" value="Unassembled WGS sequence"/>
</dbReference>